<protein>
    <submittedName>
        <fullName evidence="6">Non-ribosomal peptide synthetase</fullName>
    </submittedName>
</protein>
<dbReference type="Gene3D" id="3.30.559.30">
    <property type="entry name" value="Nonribosomal peptide synthetase, condensation domain"/>
    <property type="match status" value="2"/>
</dbReference>
<evidence type="ECO:0000256" key="2">
    <source>
        <dbReference type="ARBA" id="ARBA00022450"/>
    </source>
</evidence>
<dbReference type="Gene3D" id="3.40.50.1820">
    <property type="entry name" value="alpha/beta hydrolase"/>
    <property type="match status" value="1"/>
</dbReference>
<dbReference type="PROSITE" id="PS00012">
    <property type="entry name" value="PHOSPHOPANTETHEINE"/>
    <property type="match status" value="2"/>
</dbReference>
<proteinExistence type="predicted"/>
<dbReference type="SUPFAM" id="SSF56801">
    <property type="entry name" value="Acetyl-CoA synthetase-like"/>
    <property type="match status" value="2"/>
</dbReference>
<dbReference type="Gene3D" id="1.10.1200.10">
    <property type="entry name" value="ACP-like"/>
    <property type="match status" value="1"/>
</dbReference>
<dbReference type="InterPro" id="IPR036736">
    <property type="entry name" value="ACP-like_sf"/>
</dbReference>
<name>A0ABN3UPV6_9ACTN</name>
<dbReference type="Gene3D" id="3.40.50.12780">
    <property type="entry name" value="N-terminal domain of ligase-like"/>
    <property type="match status" value="2"/>
</dbReference>
<dbReference type="InterPro" id="IPR001242">
    <property type="entry name" value="Condensation_dom"/>
</dbReference>
<dbReference type="InterPro" id="IPR020806">
    <property type="entry name" value="PKS_PP-bd"/>
</dbReference>
<organism evidence="6 7">
    <name type="scientific">Actinocorallia aurantiaca</name>
    <dbReference type="NCBI Taxonomy" id="46204"/>
    <lineage>
        <taxon>Bacteria</taxon>
        <taxon>Bacillati</taxon>
        <taxon>Actinomycetota</taxon>
        <taxon>Actinomycetes</taxon>
        <taxon>Streptosporangiales</taxon>
        <taxon>Thermomonosporaceae</taxon>
        <taxon>Actinocorallia</taxon>
    </lineage>
</organism>
<dbReference type="InterPro" id="IPR045851">
    <property type="entry name" value="AMP-bd_C_sf"/>
</dbReference>
<evidence type="ECO:0000259" key="5">
    <source>
        <dbReference type="PROSITE" id="PS50075"/>
    </source>
</evidence>
<dbReference type="Gene3D" id="3.30.300.30">
    <property type="match status" value="2"/>
</dbReference>
<comment type="caution">
    <text evidence="6">The sequence shown here is derived from an EMBL/GenBank/DDBJ whole genome shotgun (WGS) entry which is preliminary data.</text>
</comment>
<evidence type="ECO:0000256" key="1">
    <source>
        <dbReference type="ARBA" id="ARBA00001957"/>
    </source>
</evidence>
<keyword evidence="3" id="KW-0597">Phosphoprotein</keyword>
<dbReference type="NCBIfam" id="TIGR01733">
    <property type="entry name" value="AA-adenyl-dom"/>
    <property type="match status" value="2"/>
</dbReference>
<dbReference type="InterPro" id="IPR042099">
    <property type="entry name" value="ANL_N_sf"/>
</dbReference>
<dbReference type="InterPro" id="IPR020845">
    <property type="entry name" value="AMP-binding_CS"/>
</dbReference>
<dbReference type="Pfam" id="PF00550">
    <property type="entry name" value="PP-binding"/>
    <property type="match status" value="2"/>
</dbReference>
<feature type="domain" description="Carrier" evidence="5">
    <location>
        <begin position="952"/>
        <end position="1027"/>
    </location>
</feature>
<dbReference type="SUPFAM" id="SSF47336">
    <property type="entry name" value="ACP-like"/>
    <property type="match status" value="2"/>
</dbReference>
<dbReference type="EMBL" id="BAAATZ010000032">
    <property type="protein sequence ID" value="GAA2736253.1"/>
    <property type="molecule type" value="Genomic_DNA"/>
</dbReference>
<dbReference type="InterPro" id="IPR006162">
    <property type="entry name" value="Ppantetheine_attach_site"/>
</dbReference>
<dbReference type="InterPro" id="IPR009081">
    <property type="entry name" value="PP-bd_ACP"/>
</dbReference>
<feature type="region of interest" description="Disordered" evidence="4">
    <location>
        <begin position="2073"/>
        <end position="2095"/>
    </location>
</feature>
<dbReference type="Proteomes" id="UP001501842">
    <property type="component" value="Unassembled WGS sequence"/>
</dbReference>
<feature type="region of interest" description="Disordered" evidence="4">
    <location>
        <begin position="933"/>
        <end position="953"/>
    </location>
</feature>
<feature type="compositionally biased region" description="Basic residues" evidence="4">
    <location>
        <begin position="2079"/>
        <end position="2089"/>
    </location>
</feature>
<dbReference type="Pfam" id="PF13193">
    <property type="entry name" value="AMP-binding_C"/>
    <property type="match status" value="2"/>
</dbReference>
<dbReference type="RefSeq" id="WP_344456005.1">
    <property type="nucleotide sequence ID" value="NZ_BAAATZ010000032.1"/>
</dbReference>
<evidence type="ECO:0000256" key="4">
    <source>
        <dbReference type="SAM" id="MobiDB-lite"/>
    </source>
</evidence>
<dbReference type="CDD" id="cd12117">
    <property type="entry name" value="A_NRPS_Srf_like"/>
    <property type="match status" value="2"/>
</dbReference>
<gene>
    <name evidence="6" type="ORF">GCM10010439_62870</name>
</gene>
<dbReference type="InterPro" id="IPR023213">
    <property type="entry name" value="CAT-like_dom_sf"/>
</dbReference>
<reference evidence="6 7" key="1">
    <citation type="journal article" date="2019" name="Int. J. Syst. Evol. Microbiol.">
        <title>The Global Catalogue of Microorganisms (GCM) 10K type strain sequencing project: providing services to taxonomists for standard genome sequencing and annotation.</title>
        <authorList>
            <consortium name="The Broad Institute Genomics Platform"/>
            <consortium name="The Broad Institute Genome Sequencing Center for Infectious Disease"/>
            <person name="Wu L."/>
            <person name="Ma J."/>
        </authorList>
    </citation>
    <scope>NUCLEOTIDE SEQUENCE [LARGE SCALE GENOMIC DNA]</scope>
    <source>
        <strain evidence="6 7">JCM 8201</strain>
    </source>
</reference>
<dbReference type="SMART" id="SM00823">
    <property type="entry name" value="PKS_PP"/>
    <property type="match status" value="2"/>
</dbReference>
<dbReference type="Pfam" id="PF00501">
    <property type="entry name" value="AMP-binding"/>
    <property type="match status" value="2"/>
</dbReference>
<accession>A0ABN3UPV6</accession>
<dbReference type="Pfam" id="PF00668">
    <property type="entry name" value="Condensation"/>
    <property type="match status" value="2"/>
</dbReference>
<dbReference type="SUPFAM" id="SSF52777">
    <property type="entry name" value="CoA-dependent acyltransferases"/>
    <property type="match status" value="4"/>
</dbReference>
<dbReference type="InterPro" id="IPR000873">
    <property type="entry name" value="AMP-dep_synth/lig_dom"/>
</dbReference>
<dbReference type="PANTHER" id="PTHR45527">
    <property type="entry name" value="NONRIBOSOMAL PEPTIDE SYNTHETASE"/>
    <property type="match status" value="1"/>
</dbReference>
<dbReference type="InterPro" id="IPR029058">
    <property type="entry name" value="AB_hydrolase_fold"/>
</dbReference>
<dbReference type="PANTHER" id="PTHR45527:SF1">
    <property type="entry name" value="FATTY ACID SYNTHASE"/>
    <property type="match status" value="1"/>
</dbReference>
<dbReference type="CDD" id="cd19540">
    <property type="entry name" value="LCL_NRPS-like"/>
    <property type="match status" value="1"/>
</dbReference>
<feature type="domain" description="Carrier" evidence="5">
    <location>
        <begin position="1998"/>
        <end position="2073"/>
    </location>
</feature>
<keyword evidence="7" id="KW-1185">Reference proteome</keyword>
<dbReference type="PROSITE" id="PS00455">
    <property type="entry name" value="AMP_BINDING"/>
    <property type="match status" value="2"/>
</dbReference>
<evidence type="ECO:0000256" key="3">
    <source>
        <dbReference type="ARBA" id="ARBA00022553"/>
    </source>
</evidence>
<dbReference type="PROSITE" id="PS50075">
    <property type="entry name" value="CARRIER"/>
    <property type="match status" value="2"/>
</dbReference>
<dbReference type="InterPro" id="IPR010071">
    <property type="entry name" value="AA_adenyl_dom"/>
</dbReference>
<sequence length="2095" mass="221313">MSAPAAAGRPLNSAQSGVWYAQRLHPDTPVFNLGGFVDIRGPLDAELLRTAIARASAEDDSLGLRFTEVDGAPVQTFGPVPATVPDLVDAGAEPDPAAAALAAMRADMETVTDLENGPLHHDLVFRLGPGHHRWYTRAHHLVRDGHTITLLCRRVSEHYRALLEDRAPAHPLGSFTRLLDAGDDYANTDTPARRRDAAYWSAHLDGAAMPPFPGGVPERRIAREVLQLDAAGFAALRGFAERAGVGWQQALLCAAVLHRHLWTGEADVLLSLAVPGRLIRNAAGMTANILPLRCAVDPAEPAVRLAARVAELGAKAQWHQRYRTEDLLRDLGWWERGVRQFGPVVNILTDAEEYPFGEATGTSHLMSTGGTADDLSLTVSRGEAGGLRVDVTLDTAYGADLAAYGRAFTRVVAALAARPDAPVGELDPLTPEERVRVVREWNATGDSASAEAALPELFEARVREHGGAVALVCGSERVSYARLNARANRLARHLVARGVGRGGLVGVLLERGVDFAVALLAVVKTGAGYVVLDPDFPDARLAAVAEGAAVSAVVSRSALSDRIPHVRPLVCVDEAVLAEQPPNDLGVAVDPGDVACVMFTSGSTGRPKGVMAPHRALVGSLVGQAYAPFGPDAVFLQCSPVSWDGFSLEFWGALLFGGRCVLQPGQRPEPGLIASLTAEHGVTMLQLSSGLFNVMADEYPAVFDRVKTVFTGGEVSSGAHVARVLGRGSGVVVANAYGPAESMGFSTVFEVPEGFGGGEISIGRPIVNKRVYLLDRRLRPVPVGAVGEVYLGGVGLAHGYLEAAGLSAGRFVADPFSEDGSRLYRTGDLARWRADGTLEFTGRGDDQVKVRGFRVEPAEIERALLDLDDVAQAAVIAAPDGGSLRLVGYAVPAGDAAPDGRELRHRLRGRLPEHLVPSAVVVLPRLPLTPNGKLDRRALPLPETAAAPGGRPPRDARDEILCGLFAEVLGVPEVSVDDDFFDLGGHSLLAARLAARARTALGAELTIRDVFQRPTVAALADGLRETAGSAPPPLTAVARPERLPLSYAQRRLWLVARMEGAFATYNVPLTVRLDGELDVAALRAAFCDLAVRHEPLRTVVEADEGEPYQRILDEPGIAFEHVRIAAPDLDAALSAAAGRPFDLAAEPPLRVTLFDLGDGAYLLLVLLHHIATDGESLQPLFGDLAAAYTARREGRAPDLPPLPVQYADYALWQRAALGDPADPESTAGRELAYWRETLAGLPEELGLALDRPRPLVAGTEGGAVPVALGADLGRRVMELAGAERATPFMVLQAALALTLTRMGAGEDVPIGSPVAGRSADGLAGLVGFFVNTLVLRTDTSGDPAFRELLARVRAADLDAFAHQELPFDLVIEALNPVRSLSRHPLFQVCLGLERAAGVAPDLPGAQAGPGTVAHSGTAKFDLEFLLSEDAEGVGGAVLYRTDIFDRATVERLVATFLRVLGQVTADPDLTVGEVDVLGAEGRTRMVEEWNATGDGSAAEATLPELLETRAREHRDAVALVCGAERLTYGELNGRANRLARHLVARGVGRGGLAGVLLERGIDFAVALLAVVKTGASYVVLDPDFPDTRLELVAAEARTAAVVTRASLAARLAGPAVLVDDPGVARFAADDLDVAVDPGDVACVMFTSGSTGRPKGVVAPHRALVGSLAGQVYAPFGPDAVFLQCSPVSWDGFSLEFWGALLFGGRCVLQPGQRPEPGLIASLTAEHGVTMLQLSSGLFNVMADEYPEAFDHVEIVFTGGEVASGAHVARVLGRGSGVAVANAYGPAESMGFSTVFEVPADLGAGAVPVGRPIGNKRVYLLDRRLRPVPVGAVGEVYLGGVGLAHGYLGAAGLSAGRFVADPFSEDGSRLYRTGDLARWRADGILEFTGRGDDQVKVRGFRVEPAEVERALLAHPRVAQAAVTAVSDGASLRLIGYVVPDGDADFDGRDVRDLTRRSVPEHLVPSAVVVLPRLPLTPNGKLDRRALPVPERAAAPGGRAPRDDRERTLCALFAEALGVTSTSIDDDFFDLGGHSLLAARLTARIRTATGAELTIRDIFQAPTVAALAQILPPADDPAPARRIRPALRRRTTSGTLL</sequence>
<dbReference type="InterPro" id="IPR025110">
    <property type="entry name" value="AMP-bd_C"/>
</dbReference>
<dbReference type="Gene3D" id="3.30.559.10">
    <property type="entry name" value="Chloramphenicol acetyltransferase-like domain"/>
    <property type="match status" value="2"/>
</dbReference>
<evidence type="ECO:0000313" key="6">
    <source>
        <dbReference type="EMBL" id="GAA2736253.1"/>
    </source>
</evidence>
<evidence type="ECO:0000313" key="7">
    <source>
        <dbReference type="Proteomes" id="UP001501842"/>
    </source>
</evidence>
<keyword evidence="2" id="KW-0596">Phosphopantetheine</keyword>
<comment type="cofactor">
    <cofactor evidence="1">
        <name>pantetheine 4'-phosphate</name>
        <dbReference type="ChEBI" id="CHEBI:47942"/>
    </cofactor>
</comment>